<reference evidence="1 2" key="1">
    <citation type="submission" date="2018-08" db="EMBL/GenBank/DDBJ databases">
        <title>A genome reference for cultivated species of the human gut microbiota.</title>
        <authorList>
            <person name="Zou Y."/>
            <person name="Xue W."/>
            <person name="Luo G."/>
        </authorList>
    </citation>
    <scope>NUCLEOTIDE SEQUENCE [LARGE SCALE GENOMIC DNA]</scope>
    <source>
        <strain evidence="1 2">AF24-29</strain>
    </source>
</reference>
<accession>A0A412FY14</accession>
<gene>
    <name evidence="1" type="ORF">DWY25_10825</name>
</gene>
<protein>
    <recommendedName>
        <fullName evidence="3">DUF3196 domain-containing protein</fullName>
    </recommendedName>
</protein>
<dbReference type="AlphaFoldDB" id="A0A412FY14"/>
<evidence type="ECO:0000313" key="1">
    <source>
        <dbReference type="EMBL" id="RGR73050.1"/>
    </source>
</evidence>
<dbReference type="SUPFAM" id="SSF116965">
    <property type="entry name" value="Hypothetical protein MPN330"/>
    <property type="match status" value="1"/>
</dbReference>
<keyword evidence="2" id="KW-1185">Reference proteome</keyword>
<dbReference type="RefSeq" id="WP_117895246.1">
    <property type="nucleotide sequence ID" value="NZ_CABJCV010000013.1"/>
</dbReference>
<comment type="caution">
    <text evidence="1">The sequence shown here is derived from an EMBL/GenBank/DDBJ whole genome shotgun (WGS) entry which is preliminary data.</text>
</comment>
<sequence length="243" mass="27460">MSSGFYAECLEEIAQLIRQGRIPEARTKVDTELAMPYVPSDVLPALQDFDRQLRLIAAENRKPGVGVMSLEEIEEGLKGDREHQLQAVDALHGMNLRSFLDLIRAYLETDPDPLASALLIDSLIDQQIGEELTLNRDGLCYTFIPRYQEGAAESDGFLQARALIREWLENENPSLFNLCEQVLIREAYLALPLGFEEAEGISLASSCVHLVYCSMQDEEGWHQFASQHQLENVNLFDLKSQFI</sequence>
<evidence type="ECO:0008006" key="3">
    <source>
        <dbReference type="Google" id="ProtNLM"/>
    </source>
</evidence>
<evidence type="ECO:0000313" key="2">
    <source>
        <dbReference type="Proteomes" id="UP000284178"/>
    </source>
</evidence>
<dbReference type="GeneID" id="83015889"/>
<organism evidence="1 2">
    <name type="scientific">Holdemania filiformis</name>
    <dbReference type="NCBI Taxonomy" id="61171"/>
    <lineage>
        <taxon>Bacteria</taxon>
        <taxon>Bacillati</taxon>
        <taxon>Bacillota</taxon>
        <taxon>Erysipelotrichia</taxon>
        <taxon>Erysipelotrichales</taxon>
        <taxon>Erysipelotrichaceae</taxon>
        <taxon>Holdemania</taxon>
    </lineage>
</organism>
<dbReference type="Proteomes" id="UP000284178">
    <property type="component" value="Unassembled WGS sequence"/>
</dbReference>
<proteinExistence type="predicted"/>
<name>A0A412FY14_9FIRM</name>
<dbReference type="EMBL" id="QRUP01000013">
    <property type="protein sequence ID" value="RGR73050.1"/>
    <property type="molecule type" value="Genomic_DNA"/>
</dbReference>